<evidence type="ECO:0000313" key="2">
    <source>
        <dbReference type="Proteomes" id="UP000028007"/>
    </source>
</evidence>
<dbReference type="Proteomes" id="UP000028007">
    <property type="component" value="Unassembled WGS sequence"/>
</dbReference>
<dbReference type="EMBL" id="JNFF01000110">
    <property type="protein sequence ID" value="KEQ28730.1"/>
    <property type="molecule type" value="Genomic_DNA"/>
</dbReference>
<gene>
    <name evidence="1" type="ORF">N180_04890</name>
</gene>
<proteinExistence type="predicted"/>
<reference evidence="1 2" key="1">
    <citation type="journal article" date="1992" name="Int. J. Syst. Bacteriol.">
        <title>Sphingobacterium antarcticus sp. nov. a Psychrotrophic Bacterium from the Soils of Schirmacher Oasis, Antarctica.</title>
        <authorList>
            <person name="Shivaji S."/>
            <person name="Ray M.K."/>
            <person name="Rao N.S."/>
            <person name="Saiserr L."/>
            <person name="Jagannadham M.V."/>
            <person name="Kumar G.S."/>
            <person name="Reddy G."/>
            <person name="Bhargava P.M."/>
        </authorList>
    </citation>
    <scope>NUCLEOTIDE SEQUENCE [LARGE SCALE GENOMIC DNA]</scope>
    <source>
        <strain evidence="1 2">4BY</strain>
    </source>
</reference>
<evidence type="ECO:0000313" key="1">
    <source>
        <dbReference type="EMBL" id="KEQ28730.1"/>
    </source>
</evidence>
<organism evidence="1 2">
    <name type="scientific">Pedobacter antarcticus 4BY</name>
    <dbReference type="NCBI Taxonomy" id="1358423"/>
    <lineage>
        <taxon>Bacteria</taxon>
        <taxon>Pseudomonadati</taxon>
        <taxon>Bacteroidota</taxon>
        <taxon>Sphingobacteriia</taxon>
        <taxon>Sphingobacteriales</taxon>
        <taxon>Sphingobacteriaceae</taxon>
        <taxon>Pedobacter</taxon>
    </lineage>
</organism>
<name>A0A081PDF7_9SPHI</name>
<accession>A0A081PDF7</accession>
<comment type="caution">
    <text evidence="1">The sequence shown here is derived from an EMBL/GenBank/DDBJ whole genome shotgun (WGS) entry which is preliminary data.</text>
</comment>
<keyword evidence="2" id="KW-1185">Reference proteome</keyword>
<protein>
    <submittedName>
        <fullName evidence="1">Uncharacterized protein</fullName>
    </submittedName>
</protein>
<dbReference type="eggNOG" id="COG3012">
    <property type="taxonomic scope" value="Bacteria"/>
</dbReference>
<dbReference type="AlphaFoldDB" id="A0A081PDF7"/>
<dbReference type="RefSeq" id="WP_037443809.1">
    <property type="nucleotide sequence ID" value="NZ_JNFF01000110.1"/>
</dbReference>
<sequence length="311" mass="36659">MGTADDFMNSFFAAYPHARNGTLSIEELNILMYEHQQKINNSPLDNFDGISPEQMNALLYAPFAPDNILQFKKDMDFHVSKSPFFRLSEILINEIRQAGSLKLTVNGNLPIRICELLCGQNLINWPYMQLVKRVREEEIPYLWPLKQYLLDEGIVKKRNNALSLTKNGEKRLEESMSVRFIQMFNYFGTRFHWNNFYELQDNGKYGQLGWTYSLVLLAKYGDSARKSDFYSLKLIQAFEEHLWEAHQNGKEGKANEDFHQAYKIRFFECFANWFGLVNIESKSDRSFSYFDRPLITKSELFNQLFELNYTR</sequence>
<dbReference type="OrthoDB" id="9816539at2"/>